<evidence type="ECO:0000313" key="4">
    <source>
        <dbReference type="EMBL" id="PSL05218.1"/>
    </source>
</evidence>
<feature type="region of interest" description="Disordered" evidence="1">
    <location>
        <begin position="97"/>
        <end position="128"/>
    </location>
</feature>
<feature type="transmembrane region" description="Helical" evidence="2">
    <location>
        <begin position="437"/>
        <end position="456"/>
    </location>
</feature>
<dbReference type="Gene3D" id="3.40.720.10">
    <property type="entry name" value="Alkaline Phosphatase, subunit A"/>
    <property type="match status" value="1"/>
</dbReference>
<feature type="transmembrane region" description="Helical" evidence="2">
    <location>
        <begin position="564"/>
        <end position="584"/>
    </location>
</feature>
<feature type="signal peptide" evidence="3">
    <location>
        <begin position="1"/>
        <end position="19"/>
    </location>
</feature>
<feature type="transmembrane region" description="Helical" evidence="2">
    <location>
        <begin position="591"/>
        <end position="608"/>
    </location>
</feature>
<evidence type="ECO:0000256" key="3">
    <source>
        <dbReference type="SAM" id="SignalP"/>
    </source>
</evidence>
<sequence>MVLAVACLAPFGSATAAVAGTSAATDDAGSTADGAANPPSRVVFVGVAGLAWPDITEQDMPNLHRMAGSDAAGSLTVRTVSSHTCVVDGWLTVGAGSRASDVSDTNGDEREDRFCRQPPEPAPTDDGGVAVPGWTALRQQQQDNSYNARIGLLGDRLGEIGVCATAVGPGAAMALADSAGRVASYHPSPGGIDRAIMTECPVTVVDLGGLPPPAPSGAEEAEQRAAEQTRQQVAAGVDDIVGQIVDSLPDDTALLVTGLSDSAATSVPSPEEPSPIPPAGLRVALASGPQIEGGSFGSTWLTSSSTHWQGLVQLTDVAPTLLGYAGADEPSRGFDGRYWRSSSAHPSSAAATISELVGVDRAAEIYRVQSGPFFQILGIGHLAVVAVALLVLWRRRGASRSGTFRVIQVVALVAAAAPVASYLANLSGWWRYEQLNVVLWSSIAMATLVLTVLALAGPWRRRVYGPPGVVAGVTATVLAIDVASGSSLQQSSLLGLSPLVAGRFYGFGNIPFAIFVVASLVAAAALGQWLLDRGHTRRFAATGVAVVGLVAVVIDGAPQAGADVGGILAAIPGFAVLVLGTLGARVTVVRVALAGVGATVLFFVLAWVDWLRPPGARTHFGGFFADVLSGDALTVILRKAEASVGTVERWPIYGLLVPIGYVIIIWLTRSTDVPATSEAVRRWPLFRYAVWSALLSGAAGFAANDSGVIIPALLLTAGIPLGVSTVAAAHRQAGPAETGSELVERAGGSAPT</sequence>
<feature type="transmembrane region" description="Helical" evidence="2">
    <location>
        <begin position="650"/>
        <end position="668"/>
    </location>
</feature>
<keyword evidence="5" id="KW-1185">Reference proteome</keyword>
<comment type="caution">
    <text evidence="4">The sequence shown here is derived from an EMBL/GenBank/DDBJ whole genome shotgun (WGS) entry which is preliminary data.</text>
</comment>
<keyword evidence="2" id="KW-0472">Membrane</keyword>
<evidence type="ECO:0000313" key="5">
    <source>
        <dbReference type="Proteomes" id="UP000243528"/>
    </source>
</evidence>
<dbReference type="SUPFAM" id="SSF53649">
    <property type="entry name" value="Alkaline phosphatase-like"/>
    <property type="match status" value="1"/>
</dbReference>
<organism evidence="4 5">
    <name type="scientific">Haloactinopolyspora alba</name>
    <dbReference type="NCBI Taxonomy" id="648780"/>
    <lineage>
        <taxon>Bacteria</taxon>
        <taxon>Bacillati</taxon>
        <taxon>Actinomycetota</taxon>
        <taxon>Actinomycetes</taxon>
        <taxon>Jiangellales</taxon>
        <taxon>Jiangellaceae</taxon>
        <taxon>Haloactinopolyspora</taxon>
    </lineage>
</organism>
<feature type="region of interest" description="Disordered" evidence="1">
    <location>
        <begin position="208"/>
        <end position="229"/>
    </location>
</feature>
<dbReference type="EMBL" id="PYGE01000004">
    <property type="protein sequence ID" value="PSL05218.1"/>
    <property type="molecule type" value="Genomic_DNA"/>
</dbReference>
<dbReference type="AlphaFoldDB" id="A0A2P8E700"/>
<protein>
    <submittedName>
        <fullName evidence="4">Uncharacterized protein</fullName>
    </submittedName>
</protein>
<reference evidence="4 5" key="1">
    <citation type="submission" date="2018-03" db="EMBL/GenBank/DDBJ databases">
        <title>Genomic Encyclopedia of Archaeal and Bacterial Type Strains, Phase II (KMG-II): from individual species to whole genera.</title>
        <authorList>
            <person name="Goeker M."/>
        </authorList>
    </citation>
    <scope>NUCLEOTIDE SEQUENCE [LARGE SCALE GENOMIC DNA]</scope>
    <source>
        <strain evidence="4 5">DSM 45211</strain>
    </source>
</reference>
<feature type="transmembrane region" description="Helical" evidence="2">
    <location>
        <begin position="405"/>
        <end position="425"/>
    </location>
</feature>
<feature type="chain" id="PRO_5038948752" evidence="3">
    <location>
        <begin position="20"/>
        <end position="752"/>
    </location>
</feature>
<keyword evidence="2" id="KW-1133">Transmembrane helix</keyword>
<dbReference type="InterPro" id="IPR017850">
    <property type="entry name" value="Alkaline_phosphatase_core_sf"/>
</dbReference>
<keyword evidence="3" id="KW-0732">Signal</keyword>
<feature type="transmembrane region" description="Helical" evidence="2">
    <location>
        <begin position="504"/>
        <end position="527"/>
    </location>
</feature>
<gene>
    <name evidence="4" type="ORF">CLV30_10484</name>
</gene>
<feature type="transmembrane region" description="Helical" evidence="2">
    <location>
        <begin position="463"/>
        <end position="484"/>
    </location>
</feature>
<name>A0A2P8E700_9ACTN</name>
<evidence type="ECO:0000256" key="2">
    <source>
        <dbReference type="SAM" id="Phobius"/>
    </source>
</evidence>
<dbReference type="Proteomes" id="UP000243528">
    <property type="component" value="Unassembled WGS sequence"/>
</dbReference>
<proteinExistence type="predicted"/>
<feature type="transmembrane region" description="Helical" evidence="2">
    <location>
        <begin position="539"/>
        <end position="558"/>
    </location>
</feature>
<feature type="transmembrane region" description="Helical" evidence="2">
    <location>
        <begin position="373"/>
        <end position="393"/>
    </location>
</feature>
<evidence type="ECO:0000256" key="1">
    <source>
        <dbReference type="SAM" id="MobiDB-lite"/>
    </source>
</evidence>
<keyword evidence="2" id="KW-0812">Transmembrane</keyword>
<feature type="transmembrane region" description="Helical" evidence="2">
    <location>
        <begin position="688"/>
        <end position="715"/>
    </location>
</feature>
<accession>A0A2P8E700</accession>